<dbReference type="GeneID" id="83549272"/>
<dbReference type="Proteomes" id="UP000321659">
    <property type="component" value="Unassembled WGS sequence"/>
</dbReference>
<evidence type="ECO:0000259" key="6">
    <source>
        <dbReference type="PROSITE" id="PS51198"/>
    </source>
</evidence>
<proteinExistence type="predicted"/>
<dbReference type="Gene3D" id="3.40.50.300">
    <property type="entry name" value="P-loop containing nucleotide triphosphate hydrolases"/>
    <property type="match status" value="3"/>
</dbReference>
<dbReference type="NCBIfam" id="NF041464">
    <property type="entry name" value="HelD_BACSU"/>
    <property type="match status" value="1"/>
</dbReference>
<dbReference type="GO" id="GO:0005524">
    <property type="term" value="F:ATP binding"/>
    <property type="evidence" value="ECO:0007669"/>
    <property type="project" value="UniProtKB-UniRule"/>
</dbReference>
<feature type="domain" description="UvrD-like helicase ATP-binding" evidence="6">
    <location>
        <begin position="208"/>
        <end position="600"/>
    </location>
</feature>
<dbReference type="Pfam" id="PF13538">
    <property type="entry name" value="UvrD_C_2"/>
    <property type="match status" value="1"/>
</dbReference>
<dbReference type="EMBL" id="SRRQ01000008">
    <property type="protein sequence ID" value="TWW10746.1"/>
    <property type="molecule type" value="Genomic_DNA"/>
</dbReference>
<protein>
    <submittedName>
        <fullName evidence="7">DNA helicase</fullName>
        <ecNumber evidence="7">3.6.4.12</ecNumber>
    </submittedName>
</protein>
<dbReference type="GO" id="GO:0005829">
    <property type="term" value="C:cytosol"/>
    <property type="evidence" value="ECO:0007669"/>
    <property type="project" value="TreeGrafter"/>
</dbReference>
<accession>A0A2C8ESB1</accession>
<name>A0A2C8ESB1_9LACO</name>
<feature type="binding site" evidence="5">
    <location>
        <begin position="229"/>
        <end position="236"/>
    </location>
    <ligand>
        <name>ATP</name>
        <dbReference type="ChEBI" id="CHEBI:30616"/>
    </ligand>
</feature>
<keyword evidence="4 5" id="KW-0067">ATP-binding</keyword>
<evidence type="ECO:0000256" key="3">
    <source>
        <dbReference type="ARBA" id="ARBA00022806"/>
    </source>
</evidence>
<dbReference type="GO" id="GO:0016787">
    <property type="term" value="F:hydrolase activity"/>
    <property type="evidence" value="ECO:0007669"/>
    <property type="project" value="UniProtKB-UniRule"/>
</dbReference>
<dbReference type="GO" id="GO:0003677">
    <property type="term" value="F:DNA binding"/>
    <property type="evidence" value="ECO:0007669"/>
    <property type="project" value="InterPro"/>
</dbReference>
<dbReference type="RefSeq" id="WP_112251375.1">
    <property type="nucleotide sequence ID" value="NZ_CBCRTS010000009.1"/>
</dbReference>
<keyword evidence="2 5" id="KW-0378">Hydrolase</keyword>
<dbReference type="InterPro" id="IPR014016">
    <property type="entry name" value="UvrD-like_ATP-bd"/>
</dbReference>
<gene>
    <name evidence="7" type="primary">rep</name>
    <name evidence="7" type="ORF">LABALGLTS371_10890</name>
</gene>
<evidence type="ECO:0000313" key="7">
    <source>
        <dbReference type="EMBL" id="TWW10746.1"/>
    </source>
</evidence>
<dbReference type="PANTHER" id="PTHR11070">
    <property type="entry name" value="UVRD / RECB / PCRA DNA HELICASE FAMILY MEMBER"/>
    <property type="match status" value="1"/>
</dbReference>
<keyword evidence="3 5" id="KW-0347">Helicase</keyword>
<dbReference type="PROSITE" id="PS51198">
    <property type="entry name" value="UVRD_HELICASE_ATP_BIND"/>
    <property type="match status" value="1"/>
</dbReference>
<dbReference type="InterPro" id="IPR027417">
    <property type="entry name" value="P-loop_NTPase"/>
</dbReference>
<evidence type="ECO:0000256" key="1">
    <source>
        <dbReference type="ARBA" id="ARBA00022741"/>
    </source>
</evidence>
<reference evidence="7 8" key="1">
    <citation type="submission" date="2019-04" db="EMBL/GenBank/DDBJ databases">
        <title>In vitro growth and metabolic characteristics of meat-borne Lactobacillus algidus strains.</title>
        <authorList>
            <person name="Sade E."/>
            <person name="Per J."/>
            <person name="Tytti H."/>
            <person name="Johanna B.K."/>
        </authorList>
    </citation>
    <scope>NUCLEOTIDE SEQUENCE [LARGE SCALE GENOMIC DNA]</scope>
    <source>
        <strain evidence="7 8">LTS37-1</strain>
    </source>
</reference>
<dbReference type="InterPro" id="IPR000212">
    <property type="entry name" value="DNA_helicase_UvrD/REP"/>
</dbReference>
<dbReference type="GO" id="GO:0043138">
    <property type="term" value="F:3'-5' DNA helicase activity"/>
    <property type="evidence" value="ECO:0007669"/>
    <property type="project" value="TreeGrafter"/>
</dbReference>
<dbReference type="InterPro" id="IPR027785">
    <property type="entry name" value="UvrD-like_helicase_C"/>
</dbReference>
<dbReference type="AlphaFoldDB" id="A0A2C8ESB1"/>
<dbReference type="PANTHER" id="PTHR11070:SF17">
    <property type="entry name" value="DNA HELICASE IV"/>
    <property type="match status" value="1"/>
</dbReference>
<evidence type="ECO:0000256" key="5">
    <source>
        <dbReference type="PROSITE-ProRule" id="PRU00560"/>
    </source>
</evidence>
<evidence type="ECO:0000256" key="2">
    <source>
        <dbReference type="ARBA" id="ARBA00022801"/>
    </source>
</evidence>
<dbReference type="EC" id="3.6.4.12" evidence="7"/>
<dbReference type="InterPro" id="IPR048228">
    <property type="entry name" value="HelD_bacillota"/>
</dbReference>
<comment type="caution">
    <text evidence="7">The sequence shown here is derived from an EMBL/GenBank/DDBJ whole genome shotgun (WGS) entry which is preliminary data.</text>
</comment>
<evidence type="ECO:0000313" key="8">
    <source>
        <dbReference type="Proteomes" id="UP000321659"/>
    </source>
</evidence>
<keyword evidence="1 5" id="KW-0547">Nucleotide-binding</keyword>
<sequence length="763" mass="87937">MADKIKIEEQAHLDDVIIKIKDAEVKRQNEIKYAENEARSINGEFTSDVHINTTTYTGMIDTAMSVRQQQQMLAERETSWKNATSRLDILKKLEKKPYFARLNIQEGNHKKETIYIGLGSFADRPEHFMVYDWRAPISSVYYDGGLGDVTYQTPDGDQTVDVSLKRQFVIDDGQIETIFDTDEAVGDQMLLDVLNDSADTKMKSIVTTIQKEQNQIIRDVKAELLFVQGAAGSGKTSAVLQRVAYLLYRYRGNLTASQVVLFSPNQLFNDYIDQVLPELGEQNMVQMTYFQYASRRLPNMQVETLQERFEEDNTTAKKHIQVLKNSLAFFNASMAYSEHLEQADMKFRDIKFNDEIFISKDKIKSIYYKYNENYHLRTRLEATRESLVKLLNRRIEAEAKLEWVEKAIQDMSKEQLNALYGDQDREFASGDKEMRFLTRTFVMRQFTSVHKAIVRNRFLNINSQYVNFLHNVPKYVNLSDYGVTLEEWQDDVADVVARLKTRQISMHDVTPYLYLFDRMTGKHGETDVRYVFIDEIQDYTAFQLAFLKEGFPRAKFTLLGDLNQAIFTKENSKSLLSELGHLFPADKTKVVQLTKSYRSTQQITDFTKEVLINGESVTSFNRQGDLPTITVDKNSDKLVQDLENQLAKNVDDHLTTAIIAKSLAECTALYNRLQADDVPVTLIKTENQRLAEGTIIVPAFLAKGLEFDAVVMWGASKANYHEEDERQLVYTICSRAMHRLNVYAETELSPLFDHVSKALYILK</sequence>
<organism evidence="7 8">
    <name type="scientific">Dellaglioa algida</name>
    <dbReference type="NCBI Taxonomy" id="105612"/>
    <lineage>
        <taxon>Bacteria</taxon>
        <taxon>Bacillati</taxon>
        <taxon>Bacillota</taxon>
        <taxon>Bacilli</taxon>
        <taxon>Lactobacillales</taxon>
        <taxon>Lactobacillaceae</taxon>
        <taxon>Dellaglioa</taxon>
    </lineage>
</organism>
<dbReference type="Pfam" id="PF00580">
    <property type="entry name" value="UvrD-helicase"/>
    <property type="match status" value="1"/>
</dbReference>
<evidence type="ECO:0000256" key="4">
    <source>
        <dbReference type="ARBA" id="ARBA00022840"/>
    </source>
</evidence>
<dbReference type="SUPFAM" id="SSF52540">
    <property type="entry name" value="P-loop containing nucleoside triphosphate hydrolases"/>
    <property type="match status" value="1"/>
</dbReference>
<dbReference type="GO" id="GO:0000725">
    <property type="term" value="P:recombinational repair"/>
    <property type="evidence" value="ECO:0007669"/>
    <property type="project" value="TreeGrafter"/>
</dbReference>